<feature type="compositionally biased region" description="Low complexity" evidence="1">
    <location>
        <begin position="89"/>
        <end position="107"/>
    </location>
</feature>
<dbReference type="AlphaFoldDB" id="A0A5H2XM64"/>
<proteinExistence type="predicted"/>
<feature type="region of interest" description="Disordered" evidence="1">
    <location>
        <begin position="365"/>
        <end position="393"/>
    </location>
</feature>
<evidence type="ECO:0008006" key="3">
    <source>
        <dbReference type="Google" id="ProtNLM"/>
    </source>
</evidence>
<feature type="compositionally biased region" description="Low complexity" evidence="1">
    <location>
        <begin position="117"/>
        <end position="131"/>
    </location>
</feature>
<feature type="compositionally biased region" description="Basic and acidic residues" evidence="1">
    <location>
        <begin position="372"/>
        <end position="387"/>
    </location>
</feature>
<feature type="region of interest" description="Disordered" evidence="1">
    <location>
        <begin position="89"/>
        <end position="150"/>
    </location>
</feature>
<reference evidence="2" key="1">
    <citation type="journal article" date="2019" name="Science">
        <title>Mutation of a bHLH transcription factor allowed almond domestication.</title>
        <authorList>
            <person name="Sanchez-Perez R."/>
            <person name="Pavan S."/>
            <person name="Mazzeo R."/>
            <person name="Moldovan C."/>
            <person name="Aiese Cigliano R."/>
            <person name="Del Cueto J."/>
            <person name="Ricciardi F."/>
            <person name="Lotti C."/>
            <person name="Ricciardi L."/>
            <person name="Dicenta F."/>
            <person name="Lopez-Marques R.L."/>
            <person name="Lindberg Moller B."/>
        </authorList>
    </citation>
    <scope>NUCLEOTIDE SEQUENCE</scope>
</reference>
<evidence type="ECO:0000256" key="1">
    <source>
        <dbReference type="SAM" id="MobiDB-lite"/>
    </source>
</evidence>
<dbReference type="EMBL" id="AP021152">
    <property type="protein sequence ID" value="BBN69207.1"/>
    <property type="molecule type" value="Genomic_DNA"/>
</dbReference>
<name>A0A5H2XM64_PRUDU</name>
<sequence length="393" mass="43069">MLEPWPLVLEFSANVIALDTHAAGACGGAWDTVAVGHWVPEQSPVCHERMSDLIRRGRSMTTAPSSDPPAQSASAATAPALLDHVVVGPGASQAPASSASSVAQPASARRRHRPTDTIDTTSTDGTGASGSQPAKKNTRGPCRQLKTAKVTRVTNSRISIGYDERHRAAPTAELHSSLAHDIGHVVRTHCPMQWKSWRVMPDEIKVEVRGQLSTNYNLEDLDEESLTYVNRLFAERYKQWKSDLHHHFQAFDDPQVALQEGCPKELEGREDTQVNKGNRKKKTLLHHSGSRPFSYRMDARRREGSKFPEIDVFGDVYVRPGNELAESLHTTMVERSQLVLQESASQLSRDSDRVCGSSTGCWISDLDGDVGSDSREEAGDILSRDGECPAEGT</sequence>
<evidence type="ECO:0000313" key="2">
    <source>
        <dbReference type="EMBL" id="BBN69207.1"/>
    </source>
</evidence>
<gene>
    <name evidence="2" type="ORF">Prudu_815S000300</name>
</gene>
<protein>
    <recommendedName>
        <fullName evidence="3">Ankyrin repeat family protein</fullName>
    </recommendedName>
</protein>
<organism evidence="2">
    <name type="scientific">Prunus dulcis</name>
    <name type="common">Almond</name>
    <name type="synonym">Amygdalus dulcis</name>
    <dbReference type="NCBI Taxonomy" id="3755"/>
    <lineage>
        <taxon>Eukaryota</taxon>
        <taxon>Viridiplantae</taxon>
        <taxon>Streptophyta</taxon>
        <taxon>Embryophyta</taxon>
        <taxon>Tracheophyta</taxon>
        <taxon>Spermatophyta</taxon>
        <taxon>Magnoliopsida</taxon>
        <taxon>eudicotyledons</taxon>
        <taxon>Gunneridae</taxon>
        <taxon>Pentapetalae</taxon>
        <taxon>rosids</taxon>
        <taxon>fabids</taxon>
        <taxon>Rosales</taxon>
        <taxon>Rosaceae</taxon>
        <taxon>Amygdaloideae</taxon>
        <taxon>Amygdaleae</taxon>
        <taxon>Prunus</taxon>
    </lineage>
</organism>
<accession>A0A5H2XM64</accession>